<dbReference type="EMBL" id="CP033230">
    <property type="protein sequence ID" value="AYO76407.1"/>
    <property type="molecule type" value="Genomic_DNA"/>
</dbReference>
<dbReference type="Proteomes" id="UP000280708">
    <property type="component" value="Chromosome"/>
</dbReference>
<proteinExistence type="predicted"/>
<accession>A0A3G2UML8</accession>
<protein>
    <submittedName>
        <fullName evidence="2">Uncharacterized protein</fullName>
    </submittedName>
</protein>
<gene>
    <name evidence="2" type="ORF">EBF16_05295</name>
</gene>
<reference evidence="2 3" key="1">
    <citation type="submission" date="2018-10" db="EMBL/GenBank/DDBJ databases">
        <title>Characterization and genome analysis of a novel bacterium Sphingobium yanoikuyae SJTF8 capable of degrading PAHs.</title>
        <authorList>
            <person name="Yin C."/>
            <person name="Xiong W."/>
            <person name="Liang R."/>
        </authorList>
    </citation>
    <scope>NUCLEOTIDE SEQUENCE [LARGE SCALE GENOMIC DNA]</scope>
    <source>
        <strain evidence="2 3">SJTF8</strain>
    </source>
</reference>
<organism evidence="2 3">
    <name type="scientific">Sphingobium yanoikuyae</name>
    <name type="common">Sphingomonas yanoikuyae</name>
    <dbReference type="NCBI Taxonomy" id="13690"/>
    <lineage>
        <taxon>Bacteria</taxon>
        <taxon>Pseudomonadati</taxon>
        <taxon>Pseudomonadota</taxon>
        <taxon>Alphaproteobacteria</taxon>
        <taxon>Sphingomonadales</taxon>
        <taxon>Sphingomonadaceae</taxon>
        <taxon>Sphingobium</taxon>
    </lineage>
</organism>
<dbReference type="AlphaFoldDB" id="A0A3G2UML8"/>
<evidence type="ECO:0000313" key="3">
    <source>
        <dbReference type="Proteomes" id="UP000280708"/>
    </source>
</evidence>
<sequence length="70" mass="7356">MPPQTGAAIPAAPRKTLLEWIEHDDGNETSPSIPKCSEQASALHAQILVAQEGRGEPIQPPPGLRLAPLG</sequence>
<evidence type="ECO:0000256" key="1">
    <source>
        <dbReference type="SAM" id="MobiDB-lite"/>
    </source>
</evidence>
<name>A0A3G2UML8_SPHYA</name>
<feature type="region of interest" description="Disordered" evidence="1">
    <location>
        <begin position="51"/>
        <end position="70"/>
    </location>
</feature>
<evidence type="ECO:0000313" key="2">
    <source>
        <dbReference type="EMBL" id="AYO76407.1"/>
    </source>
</evidence>